<accession>A0ACC2H7U2</accession>
<comment type="caution">
    <text evidence="1">The sequence shown here is derived from an EMBL/GenBank/DDBJ whole genome shotgun (WGS) entry which is preliminary data.</text>
</comment>
<reference evidence="1" key="1">
    <citation type="submission" date="2021-05" db="EMBL/GenBank/DDBJ databases">
        <authorList>
            <person name="Pan Q."/>
            <person name="Jouanno E."/>
            <person name="Zahm M."/>
            <person name="Klopp C."/>
            <person name="Cabau C."/>
            <person name="Louis A."/>
            <person name="Berthelot C."/>
            <person name="Parey E."/>
            <person name="Roest Crollius H."/>
            <person name="Montfort J."/>
            <person name="Robinson-Rechavi M."/>
            <person name="Bouchez O."/>
            <person name="Lampietro C."/>
            <person name="Lopez Roques C."/>
            <person name="Donnadieu C."/>
            <person name="Postlethwait J."/>
            <person name="Bobe J."/>
            <person name="Dillon D."/>
            <person name="Chandos A."/>
            <person name="von Hippel F."/>
            <person name="Guiguen Y."/>
        </authorList>
    </citation>
    <scope>NUCLEOTIDE SEQUENCE</scope>
    <source>
        <strain evidence="1">YG-Jan2019</strain>
    </source>
</reference>
<evidence type="ECO:0000313" key="1">
    <source>
        <dbReference type="EMBL" id="KAJ8012074.1"/>
    </source>
</evidence>
<keyword evidence="2" id="KW-1185">Reference proteome</keyword>
<sequence length="1248" mass="133037">MFLPHLMGNNQIDVDLQAGCSTASNNLVYIIDGSSSVGTSDFNLVKRWLVNITGSFQVSAHHTQVAVVQYSDTPHLEIPLGKHLGSQELVGAINDIVYLGGNTQTGRAIKFATQHVFPSSKRGRPARNRFAVVLTDGRSQDDVVDAALEAKAQNIILFAVGVGNEILNSELVSMANEPPSTYVLYAEGYSSIANIQGTMLQKLCQESVCPMQIPGTTNVKGFELLSRMQVDIKSKKVQGSLMSETAYLLSPRLDLTDNTSDIFPDGLPSSFVFVATVRLKSPTNHVKFDLIRVLSQDGRKQFAVTLNGLDKSVMFTSTTSTVNKQDQSIIFNNRGIKKLFDSQWHQVKLLVKPRRIVCYLDNVQIEEQLLELAVPIYIRGKTQVAKRFKTEATVPIELQKLRIYCDPEQSDKETACEISSVGFRGEKGREGPPGPDGKPGEAGIQGQKGETGLKGDHGDTGAPGLQGQPGPPGPMGPGRQLDLDTTGVSVEKGSKGEAGVQGVPGEPGLRGDTGPAGKDCILGSVGIKGEKGEDGFPGAEGHIGDPGIRGFPGQMGPAGPQGETGLTGLDGMTGPKGSQGLQGPVGPPGTSGHEGLKGARGARGLDGYPGTPGLKGAEGEPGIPGVPGDRGLPGFNGQKGVTGEPGPRGIQGERGIEGSSGTPGTNGEAGLKGNKGQNLLGLFRENLLGDWDVISYQKGVPGDTGTSGAVGSKGEVGQMGATGPRGTPGQDGIPGHSGEPGYPGKPGKLPSDEHLMKLCAAVLRNQFPQLLQTMASKTQCGQCETAKGPPGEPGLPGPSGPVGTPGYPGLTGVRGYPGQPGQVGPQGHKGDTGPTGLKGSKGVGETGTPGPPGPEGPQGPRGSDGHDVSGPPGESGKSGTPGFRRIALVTKLTTMEDYEGFFDDLNTTDPSYVVTGLVHMCPTTALNQFGARFIPTFYTINFLLSMVGNSLVLCIIYKYEKLTTVTNIFLLNLVISGVLFSSSLPFWAAYHSSQWIFGKVMCKLVGSVYFVGFYSSILFLTLLTFDRYLAVVHAITAAKRRRKLYACVSSVAVWAVSLLASVRELVLYDIRDDPKAGVLCEETGLSGDDMAKWKLLGYIQQLVVFFLLPWFMVMYCYIRITVRIMSTRMREKCRAVKLIFVIVFTFFVCWTPYNVVILLKAIQMSSRDDSKDCSNALGYAQYVTRNIAYLYCCVSPVFYTFVGKKFQSHFRRLLANRIPCLKRHLLTSQSSQTRTTSQKGGPSAMYEY</sequence>
<evidence type="ECO:0000313" key="2">
    <source>
        <dbReference type="Proteomes" id="UP001157502"/>
    </source>
</evidence>
<dbReference type="Proteomes" id="UP001157502">
    <property type="component" value="Chromosome 5"/>
</dbReference>
<name>A0ACC2H7U2_DALPE</name>
<organism evidence="1 2">
    <name type="scientific">Dallia pectoralis</name>
    <name type="common">Alaska blackfish</name>
    <dbReference type="NCBI Taxonomy" id="75939"/>
    <lineage>
        <taxon>Eukaryota</taxon>
        <taxon>Metazoa</taxon>
        <taxon>Chordata</taxon>
        <taxon>Craniata</taxon>
        <taxon>Vertebrata</taxon>
        <taxon>Euteleostomi</taxon>
        <taxon>Actinopterygii</taxon>
        <taxon>Neopterygii</taxon>
        <taxon>Teleostei</taxon>
        <taxon>Protacanthopterygii</taxon>
        <taxon>Esociformes</taxon>
        <taxon>Umbridae</taxon>
        <taxon>Dallia</taxon>
    </lineage>
</organism>
<proteinExistence type="predicted"/>
<gene>
    <name evidence="1" type="ORF">DPEC_G00064910</name>
</gene>
<protein>
    <submittedName>
        <fullName evidence="1">Uncharacterized protein</fullName>
    </submittedName>
</protein>
<dbReference type="EMBL" id="CM055732">
    <property type="protein sequence ID" value="KAJ8012074.1"/>
    <property type="molecule type" value="Genomic_DNA"/>
</dbReference>